<dbReference type="InterPro" id="IPR002941">
    <property type="entry name" value="DNA_methylase_N4/N6"/>
</dbReference>
<dbReference type="EMBL" id="HG966617">
    <property type="protein sequence ID" value="CDO59055.1"/>
    <property type="molecule type" value="Genomic_DNA"/>
</dbReference>
<dbReference type="PANTHER" id="PTHR33375">
    <property type="entry name" value="CHROMOSOME-PARTITIONING PROTEIN PARB-RELATED"/>
    <property type="match status" value="1"/>
</dbReference>
<keyword evidence="3 9" id="KW-0489">Methyltransferase</keyword>
<keyword evidence="10" id="KW-1185">Reference proteome</keyword>
<name>X5ML08_9HYPH</name>
<evidence type="ECO:0000259" key="8">
    <source>
        <dbReference type="SMART" id="SM00470"/>
    </source>
</evidence>
<dbReference type="OrthoDB" id="7806498at2"/>
<dbReference type="InterPro" id="IPR029063">
    <property type="entry name" value="SAM-dependent_MTases_sf"/>
</dbReference>
<dbReference type="PROSITE" id="PS00092">
    <property type="entry name" value="N6_MTASE"/>
    <property type="match status" value="1"/>
</dbReference>
<feature type="region of interest" description="Disordered" evidence="7">
    <location>
        <begin position="135"/>
        <end position="154"/>
    </location>
</feature>
<dbReference type="STRING" id="1458461.BN1012_Phect841"/>
<dbReference type="SUPFAM" id="SSF53335">
    <property type="entry name" value="S-adenosyl-L-methionine-dependent methyltransferases"/>
    <property type="match status" value="1"/>
</dbReference>
<dbReference type="PIRSF" id="PIRSF036758">
    <property type="entry name" value="Aden_M_ParB"/>
    <property type="match status" value="1"/>
</dbReference>
<evidence type="ECO:0000256" key="7">
    <source>
        <dbReference type="SAM" id="MobiDB-lite"/>
    </source>
</evidence>
<feature type="region of interest" description="Disordered" evidence="7">
    <location>
        <begin position="429"/>
        <end position="449"/>
    </location>
</feature>
<evidence type="ECO:0000313" key="10">
    <source>
        <dbReference type="Proteomes" id="UP000032160"/>
    </source>
</evidence>
<dbReference type="Pfam" id="PF02195">
    <property type="entry name" value="ParB_N"/>
    <property type="match status" value="1"/>
</dbReference>
<dbReference type="CDD" id="cd16403">
    <property type="entry name" value="ParB_N_like_MT"/>
    <property type="match status" value="1"/>
</dbReference>
<evidence type="ECO:0000313" key="9">
    <source>
        <dbReference type="EMBL" id="CDO59055.1"/>
    </source>
</evidence>
<evidence type="ECO:0000256" key="6">
    <source>
        <dbReference type="ARBA" id="ARBA00047942"/>
    </source>
</evidence>
<dbReference type="RefSeq" id="WP_043951039.1">
    <property type="nucleotide sequence ID" value="NZ_HG966617.1"/>
</dbReference>
<accession>X5ML08</accession>
<reference evidence="9 10" key="1">
    <citation type="journal article" date="2014" name="Front. Genet.">
        <title>Genome and metabolic network of "Candidatus Phaeomarinobacter ectocarpi" Ec32, a new candidate genus of Alphaproteobacteria frequently associated with brown algae.</title>
        <authorList>
            <person name="Dittami S.M."/>
            <person name="Barbeyron T."/>
            <person name="Boyen C."/>
            <person name="Cambefort J."/>
            <person name="Collet G."/>
            <person name="Delage L."/>
            <person name="Gobet A."/>
            <person name="Groisillier A."/>
            <person name="Leblanc C."/>
            <person name="Michel G."/>
            <person name="Scornet D."/>
            <person name="Siegel A."/>
            <person name="Tapia J.E."/>
            <person name="Tonon T."/>
        </authorList>
    </citation>
    <scope>NUCLEOTIDE SEQUENCE [LARGE SCALE GENOMIC DNA]</scope>
    <source>
        <strain evidence="9 10">Ec32</strain>
    </source>
</reference>
<dbReference type="InterPro" id="IPR002295">
    <property type="entry name" value="N4/N6-MTase_EcoPI_Mod-like"/>
</dbReference>
<dbReference type="InterPro" id="IPR015840">
    <property type="entry name" value="DNA_MeTrfase_ParB"/>
</dbReference>
<dbReference type="Gene3D" id="3.40.50.150">
    <property type="entry name" value="Vaccinia Virus protein VP39"/>
    <property type="match status" value="1"/>
</dbReference>
<sequence>MTKAKVIYLGLDQLRHSPRNPRTHSDKQIYQIANSIEEFGFTNPIIIDQDNTVLAGNGRLSAAEKLGIARIPCIRLDHLTPAQKRAYLIADNKIAQNAGWDIEILADDFQLLLEDDYEIDITGFSSVEIDQTMDSAAPECGSDPAAENLPSLEPKAPVSREGDLWKLGSHRVYCGSAVDAASYPHLLGTDKAQMVFTDPPYNVRIDGHVSGGGTVKHTEFVMGSGEMTPEDFKTFLLSAFRLLAAHTVDGSIHYICMDWRHMQELLSAGAATYQELKNLCVWAKTNGGMGTFYRSRHELIFVFKNGTAKHNNNFELGQHGRYRTNVWSYAGMNAAGSERDCSLELHPTVKPVSMIADAIRDVTTRGHIVLDAFGGSGSTLIAAEQTGRTARVMELDPLYVDRMIRRWQSFAHDDAVLVGDERKFHTIAAERASKAKSKRRNRSNREAAS</sequence>
<dbReference type="Gene3D" id="3.90.1530.10">
    <property type="entry name" value="Conserved hypothetical protein from pyrococcus furiosus pfu- 392566-001, ParB domain"/>
    <property type="match status" value="1"/>
</dbReference>
<dbReference type="AlphaFoldDB" id="X5ML08"/>
<dbReference type="PANTHER" id="PTHR33375:SF1">
    <property type="entry name" value="CHROMOSOME-PARTITIONING PROTEIN PARB-RELATED"/>
    <property type="match status" value="1"/>
</dbReference>
<dbReference type="KEGG" id="pect:BN1012_Phect841"/>
<dbReference type="GO" id="GO:0009007">
    <property type="term" value="F:site-specific DNA-methyltransferase (adenine-specific) activity"/>
    <property type="evidence" value="ECO:0007669"/>
    <property type="project" value="UniProtKB-EC"/>
</dbReference>
<keyword evidence="5" id="KW-0949">S-adenosyl-L-methionine</keyword>
<dbReference type="REBASE" id="82821">
    <property type="entry name" value="M.Pec32ORF841P"/>
</dbReference>
<evidence type="ECO:0000256" key="4">
    <source>
        <dbReference type="ARBA" id="ARBA00022679"/>
    </source>
</evidence>
<comment type="catalytic activity">
    <reaction evidence="6">
        <text>a 2'-deoxyadenosine in DNA + S-adenosyl-L-methionine = an N(6)-methyl-2'-deoxyadenosine in DNA + S-adenosyl-L-homocysteine + H(+)</text>
        <dbReference type="Rhea" id="RHEA:15197"/>
        <dbReference type="Rhea" id="RHEA-COMP:12418"/>
        <dbReference type="Rhea" id="RHEA-COMP:12419"/>
        <dbReference type="ChEBI" id="CHEBI:15378"/>
        <dbReference type="ChEBI" id="CHEBI:57856"/>
        <dbReference type="ChEBI" id="CHEBI:59789"/>
        <dbReference type="ChEBI" id="CHEBI:90615"/>
        <dbReference type="ChEBI" id="CHEBI:90616"/>
        <dbReference type="EC" id="2.1.1.72"/>
    </reaction>
</comment>
<evidence type="ECO:0000256" key="5">
    <source>
        <dbReference type="ARBA" id="ARBA00022691"/>
    </source>
</evidence>
<dbReference type="Pfam" id="PF01555">
    <property type="entry name" value="N6_N4_Mtase"/>
    <property type="match status" value="1"/>
</dbReference>
<feature type="domain" description="ParB-like N-terminal" evidence="8">
    <location>
        <begin position="7"/>
        <end position="93"/>
    </location>
</feature>
<dbReference type="GO" id="GO:0005694">
    <property type="term" value="C:chromosome"/>
    <property type="evidence" value="ECO:0007669"/>
    <property type="project" value="TreeGrafter"/>
</dbReference>
<dbReference type="PRINTS" id="PR00506">
    <property type="entry name" value="D21N6MTFRASE"/>
</dbReference>
<dbReference type="InterPro" id="IPR002052">
    <property type="entry name" value="DNA_methylase_N6_adenine_CS"/>
</dbReference>
<dbReference type="HOGENOM" id="CLU_024927_0_0_5"/>
<dbReference type="PATRIC" id="fig|1458461.3.peg.841"/>
<dbReference type="SUPFAM" id="SSF110849">
    <property type="entry name" value="ParB/Sulfiredoxin"/>
    <property type="match status" value="1"/>
</dbReference>
<dbReference type="GO" id="GO:0045881">
    <property type="term" value="P:positive regulation of sporulation resulting in formation of a cellular spore"/>
    <property type="evidence" value="ECO:0007669"/>
    <property type="project" value="TreeGrafter"/>
</dbReference>
<keyword evidence="4" id="KW-0808">Transferase</keyword>
<dbReference type="GO" id="GO:0032259">
    <property type="term" value="P:methylation"/>
    <property type="evidence" value="ECO:0007669"/>
    <property type="project" value="UniProtKB-KW"/>
</dbReference>
<dbReference type="InterPro" id="IPR036086">
    <property type="entry name" value="ParB/Sulfiredoxin_sf"/>
</dbReference>
<dbReference type="GO" id="GO:0003677">
    <property type="term" value="F:DNA binding"/>
    <property type="evidence" value="ECO:0007669"/>
    <property type="project" value="InterPro"/>
</dbReference>
<dbReference type="InterPro" id="IPR003115">
    <property type="entry name" value="ParB_N"/>
</dbReference>
<dbReference type="EC" id="2.1.1.72" evidence="2"/>
<gene>
    <name evidence="9" type="ORF">BN1012_Phect841</name>
</gene>
<dbReference type="GO" id="GO:0007059">
    <property type="term" value="P:chromosome segregation"/>
    <property type="evidence" value="ECO:0007669"/>
    <property type="project" value="TreeGrafter"/>
</dbReference>
<evidence type="ECO:0000256" key="2">
    <source>
        <dbReference type="ARBA" id="ARBA00011900"/>
    </source>
</evidence>
<evidence type="ECO:0000256" key="3">
    <source>
        <dbReference type="ARBA" id="ARBA00022603"/>
    </source>
</evidence>
<dbReference type="InterPro" id="IPR050336">
    <property type="entry name" value="Chromosome_partition/occlusion"/>
</dbReference>
<dbReference type="Proteomes" id="UP000032160">
    <property type="component" value="Chromosome I"/>
</dbReference>
<dbReference type="GO" id="GO:0008170">
    <property type="term" value="F:N-methyltransferase activity"/>
    <property type="evidence" value="ECO:0007669"/>
    <property type="project" value="InterPro"/>
</dbReference>
<proteinExistence type="inferred from homology"/>
<comment type="similarity">
    <text evidence="1">Belongs to the N(4)/N(6)-methyltransferase family.</text>
</comment>
<organism evidence="9 10">
    <name type="scientific">Candidatus Phaeomarinibacter ectocarpi</name>
    <dbReference type="NCBI Taxonomy" id="1458461"/>
    <lineage>
        <taxon>Bacteria</taxon>
        <taxon>Pseudomonadati</taxon>
        <taxon>Pseudomonadota</taxon>
        <taxon>Alphaproteobacteria</taxon>
        <taxon>Hyphomicrobiales</taxon>
        <taxon>Parvibaculaceae</taxon>
        <taxon>Candidatus Phaeomarinibacter</taxon>
    </lineage>
</organism>
<dbReference type="SMART" id="SM00470">
    <property type="entry name" value="ParB"/>
    <property type="match status" value="1"/>
</dbReference>
<protein>
    <recommendedName>
        <fullName evidence="2">site-specific DNA-methyltransferase (adenine-specific)</fullName>
        <ecNumber evidence="2">2.1.1.72</ecNumber>
    </recommendedName>
</protein>
<evidence type="ECO:0000256" key="1">
    <source>
        <dbReference type="ARBA" id="ARBA00006594"/>
    </source>
</evidence>